<protein>
    <submittedName>
        <fullName evidence="9">Aquaporin 14</fullName>
    </submittedName>
</protein>
<dbReference type="AlphaFoldDB" id="A0A7D3Q567"/>
<proteinExistence type="inferred from homology"/>
<sequence>MTLQEEVKNPKFWQGILAEMIGSLIFVSVVLGSSLSELEDMCSGPLYPALAAGMAAVGLGHCFRNISGAQVNPALTLALLATRKLDTLKAMVYVFAQCLGATVGAWILYLVLPIKSTANIYVNKVSVEGNAGQALGMEVLVTFQLVFTIFSVEDQRKREECEPGNLAIGCSLSAGIFTAGRISGGSMNPARSLGPAIIVGYWEHHWVYWIGPVLGAVLAGMAHEFFFAPSASRQKLVSCLTCKDIEILETASVSRSSLSTITQTAVRAKQSDKLDQS</sequence>
<feature type="transmembrane region" description="Helical" evidence="8">
    <location>
        <begin position="132"/>
        <end position="152"/>
    </location>
</feature>
<evidence type="ECO:0000256" key="6">
    <source>
        <dbReference type="ARBA" id="ARBA00023136"/>
    </source>
</evidence>
<keyword evidence="4 7" id="KW-0812">Transmembrane</keyword>
<dbReference type="FunFam" id="1.20.1080.10:FF:000051">
    <property type="entry name" value="Uncharacterized protein"/>
    <property type="match status" value="1"/>
</dbReference>
<dbReference type="SUPFAM" id="SSF81338">
    <property type="entry name" value="Aquaporin-like"/>
    <property type="match status" value="1"/>
</dbReference>
<feature type="transmembrane region" description="Helical" evidence="8">
    <location>
        <begin position="45"/>
        <end position="63"/>
    </location>
</feature>
<feature type="transmembrane region" description="Helical" evidence="8">
    <location>
        <begin position="12"/>
        <end position="33"/>
    </location>
</feature>
<dbReference type="InterPro" id="IPR023271">
    <property type="entry name" value="Aquaporin-like"/>
</dbReference>
<dbReference type="PROSITE" id="PS00221">
    <property type="entry name" value="MIP"/>
    <property type="match status" value="1"/>
</dbReference>
<dbReference type="InterPro" id="IPR034294">
    <property type="entry name" value="Aquaporin_transptr"/>
</dbReference>
<dbReference type="PRINTS" id="PR00783">
    <property type="entry name" value="MINTRINSICP"/>
</dbReference>
<keyword evidence="6 8" id="KW-0472">Membrane</keyword>
<evidence type="ECO:0000256" key="4">
    <source>
        <dbReference type="ARBA" id="ARBA00022692"/>
    </source>
</evidence>
<dbReference type="Pfam" id="PF00230">
    <property type="entry name" value="MIP"/>
    <property type="match status" value="1"/>
</dbReference>
<keyword evidence="5 8" id="KW-1133">Transmembrane helix</keyword>
<dbReference type="EMBL" id="MN168489">
    <property type="protein sequence ID" value="QKE23173.1"/>
    <property type="molecule type" value="Genomic_DNA"/>
</dbReference>
<comment type="similarity">
    <text evidence="2 7">Belongs to the MIP/aquaporin (TC 1.A.8) family.</text>
</comment>
<name>A0A7D3Q567_9TELE</name>
<comment type="subcellular location">
    <subcellularLocation>
        <location evidence="1">Membrane</location>
        <topology evidence="1">Multi-pass membrane protein</topology>
    </subcellularLocation>
</comment>
<evidence type="ECO:0000256" key="7">
    <source>
        <dbReference type="RuleBase" id="RU000477"/>
    </source>
</evidence>
<feature type="transmembrane region" description="Helical" evidence="8">
    <location>
        <begin position="206"/>
        <end position="227"/>
    </location>
</feature>
<organism evidence="9">
    <name type="scientific">Ageneiosus marmoratus</name>
    <dbReference type="NCBI Taxonomy" id="2066578"/>
    <lineage>
        <taxon>Eukaryota</taxon>
        <taxon>Metazoa</taxon>
        <taxon>Chordata</taxon>
        <taxon>Craniata</taxon>
        <taxon>Vertebrata</taxon>
        <taxon>Euteleostomi</taxon>
        <taxon>Actinopterygii</taxon>
        <taxon>Neopterygii</taxon>
        <taxon>Teleostei</taxon>
        <taxon>Ostariophysi</taxon>
        <taxon>Siluriformes</taxon>
        <taxon>Auchenipteridae</taxon>
        <taxon>Auchenipterinae</taxon>
        <taxon>Ageneiosus</taxon>
    </lineage>
</organism>
<feature type="transmembrane region" description="Helical" evidence="8">
    <location>
        <begin position="90"/>
        <end position="112"/>
    </location>
</feature>
<evidence type="ECO:0000256" key="5">
    <source>
        <dbReference type="ARBA" id="ARBA00022989"/>
    </source>
</evidence>
<evidence type="ECO:0000313" key="9">
    <source>
        <dbReference type="EMBL" id="QKE23173.1"/>
    </source>
</evidence>
<dbReference type="Gene3D" id="1.20.1080.10">
    <property type="entry name" value="Glycerol uptake facilitator protein"/>
    <property type="match status" value="1"/>
</dbReference>
<dbReference type="InterPro" id="IPR022357">
    <property type="entry name" value="MIP_CS"/>
</dbReference>
<gene>
    <name evidence="9" type="primary">Aqp14</name>
</gene>
<dbReference type="GO" id="GO:0015250">
    <property type="term" value="F:water channel activity"/>
    <property type="evidence" value="ECO:0007669"/>
    <property type="project" value="TreeGrafter"/>
</dbReference>
<evidence type="ECO:0000256" key="1">
    <source>
        <dbReference type="ARBA" id="ARBA00004141"/>
    </source>
</evidence>
<evidence type="ECO:0000256" key="2">
    <source>
        <dbReference type="ARBA" id="ARBA00006175"/>
    </source>
</evidence>
<reference evidence="9" key="1">
    <citation type="submission" date="2019-07" db="EMBL/GenBank/DDBJ databases">
        <title>The genomic landscape and function of the fourtheenth subfamily of vertebrate water channels (Aqp14).</title>
        <authorList>
            <person name="Chauvigne F."/>
            <person name="Yilmaz O."/>
            <person name="Ferre A."/>
            <person name="Fjelldal P.G."/>
            <person name="Finn R.N."/>
            <person name="Cerda J."/>
        </authorList>
    </citation>
    <scope>NUCLEOTIDE SEQUENCE</scope>
</reference>
<dbReference type="PANTHER" id="PTHR19139:SF177">
    <property type="entry name" value="AQUAPORIN 14"/>
    <property type="match status" value="1"/>
</dbReference>
<evidence type="ECO:0000256" key="8">
    <source>
        <dbReference type="SAM" id="Phobius"/>
    </source>
</evidence>
<dbReference type="PANTHER" id="PTHR19139">
    <property type="entry name" value="AQUAPORIN TRANSPORTER"/>
    <property type="match status" value="1"/>
</dbReference>
<keyword evidence="3 7" id="KW-0813">Transport</keyword>
<dbReference type="GO" id="GO:0005886">
    <property type="term" value="C:plasma membrane"/>
    <property type="evidence" value="ECO:0007669"/>
    <property type="project" value="TreeGrafter"/>
</dbReference>
<accession>A0A7D3Q567</accession>
<feature type="transmembrane region" description="Helical" evidence="8">
    <location>
        <begin position="164"/>
        <end position="186"/>
    </location>
</feature>
<evidence type="ECO:0000256" key="3">
    <source>
        <dbReference type="ARBA" id="ARBA00022448"/>
    </source>
</evidence>
<dbReference type="InterPro" id="IPR000425">
    <property type="entry name" value="MIP"/>
</dbReference>